<proteinExistence type="predicted"/>
<reference evidence="1" key="1">
    <citation type="submission" date="2014-11" db="EMBL/GenBank/DDBJ databases">
        <authorList>
            <person name="Amaro Gonzalez C."/>
        </authorList>
    </citation>
    <scope>NUCLEOTIDE SEQUENCE</scope>
</reference>
<accession>A0A0E9XYA7</accession>
<name>A0A0E9XYA7_ANGAN</name>
<evidence type="ECO:0000313" key="1">
    <source>
        <dbReference type="EMBL" id="JAI07650.1"/>
    </source>
</evidence>
<protein>
    <submittedName>
        <fullName evidence="1">Uncharacterized protein</fullName>
    </submittedName>
</protein>
<organism evidence="1">
    <name type="scientific">Anguilla anguilla</name>
    <name type="common">European freshwater eel</name>
    <name type="synonym">Muraena anguilla</name>
    <dbReference type="NCBI Taxonomy" id="7936"/>
    <lineage>
        <taxon>Eukaryota</taxon>
        <taxon>Metazoa</taxon>
        <taxon>Chordata</taxon>
        <taxon>Craniata</taxon>
        <taxon>Vertebrata</taxon>
        <taxon>Euteleostomi</taxon>
        <taxon>Actinopterygii</taxon>
        <taxon>Neopterygii</taxon>
        <taxon>Teleostei</taxon>
        <taxon>Anguilliformes</taxon>
        <taxon>Anguillidae</taxon>
        <taxon>Anguilla</taxon>
    </lineage>
</organism>
<sequence length="55" mass="6716">MTERECYCQMRPKLNVLAIHIDMFGSKRGMHKGEAPHIYCQIWRWVIDILEMFCW</sequence>
<dbReference type="AlphaFoldDB" id="A0A0E9XYA7"/>
<dbReference type="EMBL" id="GBXM01000928">
    <property type="protein sequence ID" value="JAI07650.1"/>
    <property type="molecule type" value="Transcribed_RNA"/>
</dbReference>
<reference evidence="1" key="2">
    <citation type="journal article" date="2015" name="Fish Shellfish Immunol.">
        <title>Early steps in the European eel (Anguilla anguilla)-Vibrio vulnificus interaction in the gills: Role of the RtxA13 toxin.</title>
        <authorList>
            <person name="Callol A."/>
            <person name="Pajuelo D."/>
            <person name="Ebbesson L."/>
            <person name="Teles M."/>
            <person name="MacKenzie S."/>
            <person name="Amaro C."/>
        </authorList>
    </citation>
    <scope>NUCLEOTIDE SEQUENCE</scope>
</reference>